<sequence length="474" mass="49463">MFTLVAIAQFMVVLDTAIINVALPVMKSDLGFGDSSLQWVVTAYVLTFGGFLLLGGRAADLFGRRRMLVAGMLAFTVFSLLIGLNSSPTVLIVLRALQGFSAGLMSPAALSIVLVTFTEARERGRALGYWSMVSTGGAAVGLLLGGVLTQYAGWRWNFFINVPIGLVVAALIARVVPVHGHDDRPRRLDLPGAVLVTAGLMAAVLGFSQAPAWGWTNPGTLAILAAAVLLLAVFTWYESRQSQPLMDLAIVRRRNVSGANVMMAAIYGGNLGMFFVLTLWMQGVQHWDAVQTGLAFLPFPVVLGGVSTRMGGLVHRFGFRPFLIAGPTLVASGMAWLCFLPVHGSYAGTVLPALLVMAAGYGMSFAPMYAAATGSLPARLSGLASGLITTSQQMGGALGLAVLSGVAASVTASATRQGRTQALVTGYNAGMLVAVALTVIALAVAVTVIRRPAPATVDEAGSGADRPFAHTTRP</sequence>
<feature type="transmembrane region" description="Helical" evidence="7">
    <location>
        <begin position="129"/>
        <end position="152"/>
    </location>
</feature>
<feature type="transmembrane region" description="Helical" evidence="7">
    <location>
        <begin position="158"/>
        <end position="176"/>
    </location>
</feature>
<evidence type="ECO:0000256" key="3">
    <source>
        <dbReference type="ARBA" id="ARBA00022475"/>
    </source>
</evidence>
<dbReference type="Gene3D" id="1.20.1250.20">
    <property type="entry name" value="MFS general substrate transporter like domains"/>
    <property type="match status" value="1"/>
</dbReference>
<evidence type="ECO:0000259" key="8">
    <source>
        <dbReference type="PROSITE" id="PS50850"/>
    </source>
</evidence>
<dbReference type="PROSITE" id="PS00216">
    <property type="entry name" value="SUGAR_TRANSPORT_1"/>
    <property type="match status" value="1"/>
</dbReference>
<dbReference type="RefSeq" id="WP_203655395.1">
    <property type="nucleotide sequence ID" value="NZ_BAAAZM010000002.1"/>
</dbReference>
<comment type="subcellular location">
    <subcellularLocation>
        <location evidence="1">Cell membrane</location>
        <topology evidence="1">Multi-pass membrane protein</topology>
    </subcellularLocation>
</comment>
<dbReference type="Pfam" id="PF07690">
    <property type="entry name" value="MFS_1"/>
    <property type="match status" value="1"/>
</dbReference>
<dbReference type="PANTHER" id="PTHR42718">
    <property type="entry name" value="MAJOR FACILITATOR SUPERFAMILY MULTIDRUG TRANSPORTER MFSC"/>
    <property type="match status" value="1"/>
</dbReference>
<dbReference type="AlphaFoldDB" id="A0A8J3J4V1"/>
<evidence type="ECO:0000256" key="4">
    <source>
        <dbReference type="ARBA" id="ARBA00022692"/>
    </source>
</evidence>
<feature type="transmembrane region" description="Helical" evidence="7">
    <location>
        <begin position="427"/>
        <end position="449"/>
    </location>
</feature>
<dbReference type="Gene3D" id="1.20.1720.10">
    <property type="entry name" value="Multidrug resistance protein D"/>
    <property type="match status" value="1"/>
</dbReference>
<dbReference type="InterPro" id="IPR036259">
    <property type="entry name" value="MFS_trans_sf"/>
</dbReference>
<feature type="transmembrane region" description="Helical" evidence="7">
    <location>
        <begin position="37"/>
        <end position="55"/>
    </location>
</feature>
<evidence type="ECO:0000256" key="5">
    <source>
        <dbReference type="ARBA" id="ARBA00022989"/>
    </source>
</evidence>
<gene>
    <name evidence="9" type="ORF">Aru02nite_10830</name>
</gene>
<dbReference type="SUPFAM" id="SSF103473">
    <property type="entry name" value="MFS general substrate transporter"/>
    <property type="match status" value="1"/>
</dbReference>
<accession>A0A8J3J4V1</accession>
<keyword evidence="10" id="KW-1185">Reference proteome</keyword>
<feature type="transmembrane region" description="Helical" evidence="7">
    <location>
        <begin position="188"/>
        <end position="207"/>
    </location>
</feature>
<evidence type="ECO:0000313" key="9">
    <source>
        <dbReference type="EMBL" id="GID10194.1"/>
    </source>
</evidence>
<feature type="transmembrane region" description="Helical" evidence="7">
    <location>
        <begin position="67"/>
        <end position="84"/>
    </location>
</feature>
<evidence type="ECO:0000256" key="6">
    <source>
        <dbReference type="ARBA" id="ARBA00023136"/>
    </source>
</evidence>
<dbReference type="InterPro" id="IPR005829">
    <property type="entry name" value="Sugar_transporter_CS"/>
</dbReference>
<keyword evidence="6 7" id="KW-0472">Membrane</keyword>
<keyword evidence="3" id="KW-1003">Cell membrane</keyword>
<dbReference type="GO" id="GO:0022857">
    <property type="term" value="F:transmembrane transporter activity"/>
    <property type="evidence" value="ECO:0007669"/>
    <property type="project" value="InterPro"/>
</dbReference>
<dbReference type="GO" id="GO:0005886">
    <property type="term" value="C:plasma membrane"/>
    <property type="evidence" value="ECO:0007669"/>
    <property type="project" value="UniProtKB-SubCell"/>
</dbReference>
<name>A0A8J3J4V1_9ACTN</name>
<dbReference type="EMBL" id="BOMB01000006">
    <property type="protein sequence ID" value="GID10194.1"/>
    <property type="molecule type" value="Genomic_DNA"/>
</dbReference>
<dbReference type="InterPro" id="IPR004638">
    <property type="entry name" value="EmrB-like"/>
</dbReference>
<keyword evidence="2" id="KW-0813">Transport</keyword>
<dbReference type="PROSITE" id="PS50850">
    <property type="entry name" value="MFS"/>
    <property type="match status" value="1"/>
</dbReference>
<feature type="transmembrane region" description="Helical" evidence="7">
    <location>
        <begin position="96"/>
        <end position="117"/>
    </location>
</feature>
<evidence type="ECO:0000256" key="1">
    <source>
        <dbReference type="ARBA" id="ARBA00004651"/>
    </source>
</evidence>
<dbReference type="InterPro" id="IPR011701">
    <property type="entry name" value="MFS"/>
</dbReference>
<keyword evidence="4 7" id="KW-0812">Transmembrane</keyword>
<evidence type="ECO:0000313" key="10">
    <source>
        <dbReference type="Proteomes" id="UP000612808"/>
    </source>
</evidence>
<proteinExistence type="predicted"/>
<reference evidence="9" key="1">
    <citation type="submission" date="2021-01" db="EMBL/GenBank/DDBJ databases">
        <title>Whole genome shotgun sequence of Actinocatenispora rupis NBRC 107355.</title>
        <authorList>
            <person name="Komaki H."/>
            <person name="Tamura T."/>
        </authorList>
    </citation>
    <scope>NUCLEOTIDE SEQUENCE</scope>
    <source>
        <strain evidence="9">NBRC 107355</strain>
    </source>
</reference>
<feature type="transmembrane region" description="Helical" evidence="7">
    <location>
        <begin position="219"/>
        <end position="237"/>
    </location>
</feature>
<dbReference type="NCBIfam" id="TIGR00711">
    <property type="entry name" value="efflux_EmrB"/>
    <property type="match status" value="1"/>
</dbReference>
<feature type="transmembrane region" description="Helical" evidence="7">
    <location>
        <begin position="322"/>
        <end position="342"/>
    </location>
</feature>
<feature type="domain" description="Major facilitator superfamily (MFS) profile" evidence="8">
    <location>
        <begin position="1"/>
        <end position="453"/>
    </location>
</feature>
<protein>
    <submittedName>
        <fullName evidence="9">MFS transporter</fullName>
    </submittedName>
</protein>
<dbReference type="PANTHER" id="PTHR42718:SF46">
    <property type="entry name" value="BLR6921 PROTEIN"/>
    <property type="match status" value="1"/>
</dbReference>
<feature type="transmembrane region" description="Helical" evidence="7">
    <location>
        <begin position="354"/>
        <end position="376"/>
    </location>
</feature>
<evidence type="ECO:0000256" key="7">
    <source>
        <dbReference type="SAM" id="Phobius"/>
    </source>
</evidence>
<keyword evidence="5 7" id="KW-1133">Transmembrane helix</keyword>
<organism evidence="9 10">
    <name type="scientific">Actinocatenispora rupis</name>
    <dbReference type="NCBI Taxonomy" id="519421"/>
    <lineage>
        <taxon>Bacteria</taxon>
        <taxon>Bacillati</taxon>
        <taxon>Actinomycetota</taxon>
        <taxon>Actinomycetes</taxon>
        <taxon>Micromonosporales</taxon>
        <taxon>Micromonosporaceae</taxon>
        <taxon>Actinocatenispora</taxon>
    </lineage>
</organism>
<feature type="transmembrane region" description="Helical" evidence="7">
    <location>
        <begin position="397"/>
        <end position="415"/>
    </location>
</feature>
<dbReference type="InterPro" id="IPR020846">
    <property type="entry name" value="MFS_dom"/>
</dbReference>
<dbReference type="Proteomes" id="UP000612808">
    <property type="component" value="Unassembled WGS sequence"/>
</dbReference>
<feature type="transmembrane region" description="Helical" evidence="7">
    <location>
        <begin position="258"/>
        <end position="281"/>
    </location>
</feature>
<evidence type="ECO:0000256" key="2">
    <source>
        <dbReference type="ARBA" id="ARBA00022448"/>
    </source>
</evidence>
<comment type="caution">
    <text evidence="9">The sequence shown here is derived from an EMBL/GenBank/DDBJ whole genome shotgun (WGS) entry which is preliminary data.</text>
</comment>
<dbReference type="CDD" id="cd17321">
    <property type="entry name" value="MFS_MMR_MDR_like"/>
    <property type="match status" value="1"/>
</dbReference>